<evidence type="ECO:0000256" key="7">
    <source>
        <dbReference type="ARBA" id="ARBA00023002"/>
    </source>
</evidence>
<evidence type="ECO:0000313" key="11">
    <source>
        <dbReference type="EMBL" id="CAI9106120.1"/>
    </source>
</evidence>
<dbReference type="Gene3D" id="1.20.272.10">
    <property type="match status" value="1"/>
</dbReference>
<dbReference type="GO" id="GO:0005524">
    <property type="term" value="F:ATP binding"/>
    <property type="evidence" value="ECO:0007669"/>
    <property type="project" value="UniProtKB-KW"/>
</dbReference>
<name>A0AAV1DE31_OLDCO</name>
<dbReference type="Gene3D" id="1.10.8.60">
    <property type="match status" value="1"/>
</dbReference>
<keyword evidence="5" id="KW-0521">NADP</keyword>
<comment type="subcellular location">
    <subcellularLocation>
        <location evidence="1">Mitochondrion</location>
    </subcellularLocation>
</comment>
<keyword evidence="7" id="KW-0560">Oxidoreductase</keyword>
<evidence type="ECO:0000259" key="9">
    <source>
        <dbReference type="Pfam" id="PF08240"/>
    </source>
</evidence>
<evidence type="ECO:0000256" key="5">
    <source>
        <dbReference type="ARBA" id="ARBA00022857"/>
    </source>
</evidence>
<dbReference type="PANTHER" id="PTHR43981:SF2">
    <property type="entry name" value="ENOYL-[ACYL-CARRIER-PROTEIN] REDUCTASE, MITOCHONDRIAL"/>
    <property type="match status" value="1"/>
</dbReference>
<comment type="similarity">
    <text evidence="2">Belongs to the zinc-containing alcohol dehydrogenase family. Quinone oxidoreductase subfamily.</text>
</comment>
<evidence type="ECO:0000256" key="2">
    <source>
        <dbReference type="ARBA" id="ARBA00010371"/>
    </source>
</evidence>
<dbReference type="InterPro" id="IPR013154">
    <property type="entry name" value="ADH-like_N"/>
</dbReference>
<dbReference type="InterPro" id="IPR036291">
    <property type="entry name" value="NAD(P)-bd_dom_sf"/>
</dbReference>
<evidence type="ECO:0000256" key="1">
    <source>
        <dbReference type="ARBA" id="ARBA00004173"/>
    </source>
</evidence>
<evidence type="ECO:0000256" key="6">
    <source>
        <dbReference type="ARBA" id="ARBA00022946"/>
    </source>
</evidence>
<dbReference type="GO" id="GO:0006631">
    <property type="term" value="P:fatty acid metabolic process"/>
    <property type="evidence" value="ECO:0007669"/>
    <property type="project" value="TreeGrafter"/>
</dbReference>
<dbReference type="Gene3D" id="3.90.180.10">
    <property type="entry name" value="Medium-chain alcohol dehydrogenases, catalytic domain"/>
    <property type="match status" value="1"/>
</dbReference>
<keyword evidence="8" id="KW-0496">Mitochondrion</keyword>
<feature type="domain" description="Replication factor C C-terminal" evidence="10">
    <location>
        <begin position="167"/>
        <end position="240"/>
    </location>
</feature>
<evidence type="ECO:0000256" key="4">
    <source>
        <dbReference type="ARBA" id="ARBA00022840"/>
    </source>
</evidence>
<dbReference type="FunFam" id="1.20.272.10:FF:000016">
    <property type="entry name" value="Replication factor C subunit 4"/>
    <property type="match status" value="1"/>
</dbReference>
<dbReference type="InterPro" id="IPR051034">
    <property type="entry name" value="Mito_Enoyl-ACP_Reductase"/>
</dbReference>
<evidence type="ECO:0000313" key="12">
    <source>
        <dbReference type="Proteomes" id="UP001161247"/>
    </source>
</evidence>
<dbReference type="EMBL" id="OX459122">
    <property type="protein sequence ID" value="CAI9106120.1"/>
    <property type="molecule type" value="Genomic_DNA"/>
</dbReference>
<dbReference type="InterPro" id="IPR047854">
    <property type="entry name" value="RFC_lid"/>
</dbReference>
<evidence type="ECO:0000256" key="3">
    <source>
        <dbReference type="ARBA" id="ARBA00022741"/>
    </source>
</evidence>
<dbReference type="Pfam" id="PF08542">
    <property type="entry name" value="Rep_fac_C"/>
    <property type="match status" value="1"/>
</dbReference>
<keyword evidence="4" id="KW-0067">ATP-binding</keyword>
<keyword evidence="6" id="KW-0809">Transit peptide</keyword>
<dbReference type="Proteomes" id="UP001161247">
    <property type="component" value="Chromosome 5"/>
</dbReference>
<dbReference type="SUPFAM" id="SSF51735">
    <property type="entry name" value="NAD(P)-binding Rossmann-fold domains"/>
    <property type="match status" value="1"/>
</dbReference>
<dbReference type="GO" id="GO:0003677">
    <property type="term" value="F:DNA binding"/>
    <property type="evidence" value="ECO:0007669"/>
    <property type="project" value="InterPro"/>
</dbReference>
<keyword evidence="3" id="KW-0547">Nucleotide-binding</keyword>
<dbReference type="SUPFAM" id="SSF50129">
    <property type="entry name" value="GroES-like"/>
    <property type="match status" value="1"/>
</dbReference>
<dbReference type="InterPro" id="IPR027417">
    <property type="entry name" value="P-loop_NTPase"/>
</dbReference>
<dbReference type="Pfam" id="PF08240">
    <property type="entry name" value="ADH_N"/>
    <property type="match status" value="1"/>
</dbReference>
<proteinExistence type="inferred from homology"/>
<dbReference type="Gene3D" id="3.40.50.720">
    <property type="entry name" value="NAD(P)-binding Rossmann-like Domain"/>
    <property type="match status" value="1"/>
</dbReference>
<dbReference type="CDD" id="cd18140">
    <property type="entry name" value="HLD_clamp_RFC"/>
    <property type="match status" value="1"/>
</dbReference>
<sequence length="397" mass="43507">MTEDAQVNSLNATLPSFTSSASYLSATVICCLPQILVEMHNSGQNIWMKDSGMGWKEMIIEPLASRYAKFRFKPLTEEIMSKRILHRCQEQGLNLDPEALSSLTSIAQGDLRRAITYLQFLYVCILLIGKLMLQLSSSFLDCHYGARIFGSYISSQELISVSGALHSACRSGNFDLADKGAKNVIAEGYPVSQVLSQLFDIIVQSDDITDEQKSRICKKLAEADKCLVDGADEYLQLLDVTSNTMRAICNLPEQFSYESLVCNWPLAGKHGGPCMNLESGKEVFNCISLRVYPIRPPVPAVAGYEGVGEVHCVGSGVKGLSAGDWVIPFPPPSGDSIVQNGATSMVGRCIIQLAHDRGVHTINIIRDRPGSDEVEEKLKQLGADEVFSEKELLSQKC</sequence>
<accession>A0AAV1DE31</accession>
<dbReference type="GO" id="GO:0006260">
    <property type="term" value="P:DNA replication"/>
    <property type="evidence" value="ECO:0007669"/>
    <property type="project" value="InterPro"/>
</dbReference>
<organism evidence="11 12">
    <name type="scientific">Oldenlandia corymbosa var. corymbosa</name>
    <dbReference type="NCBI Taxonomy" id="529605"/>
    <lineage>
        <taxon>Eukaryota</taxon>
        <taxon>Viridiplantae</taxon>
        <taxon>Streptophyta</taxon>
        <taxon>Embryophyta</taxon>
        <taxon>Tracheophyta</taxon>
        <taxon>Spermatophyta</taxon>
        <taxon>Magnoliopsida</taxon>
        <taxon>eudicotyledons</taxon>
        <taxon>Gunneridae</taxon>
        <taxon>Pentapetalae</taxon>
        <taxon>asterids</taxon>
        <taxon>lamiids</taxon>
        <taxon>Gentianales</taxon>
        <taxon>Rubiaceae</taxon>
        <taxon>Rubioideae</taxon>
        <taxon>Spermacoceae</taxon>
        <taxon>Hedyotis-Oldenlandia complex</taxon>
        <taxon>Oldenlandia</taxon>
    </lineage>
</organism>
<keyword evidence="12" id="KW-1185">Reference proteome</keyword>
<dbReference type="PANTHER" id="PTHR43981">
    <property type="entry name" value="ENOYL-[ACYL-CARRIER-PROTEIN] REDUCTASE, MITOCHONDRIAL"/>
    <property type="match status" value="1"/>
</dbReference>
<dbReference type="AlphaFoldDB" id="A0AAV1DE31"/>
<feature type="domain" description="Alcohol dehydrogenase-like N-terminal" evidence="9">
    <location>
        <begin position="295"/>
        <end position="329"/>
    </location>
</feature>
<evidence type="ECO:0000259" key="10">
    <source>
        <dbReference type="Pfam" id="PF08542"/>
    </source>
</evidence>
<protein>
    <submittedName>
        <fullName evidence="11">OLC1v1005190C1</fullName>
    </submittedName>
</protein>
<gene>
    <name evidence="11" type="ORF">OLC1_LOCUS14683</name>
</gene>
<dbReference type="SUPFAM" id="SSF48019">
    <property type="entry name" value="post-AAA+ oligomerization domain-like"/>
    <property type="match status" value="1"/>
</dbReference>
<dbReference type="InterPro" id="IPR011032">
    <property type="entry name" value="GroES-like_sf"/>
</dbReference>
<reference evidence="11" key="1">
    <citation type="submission" date="2023-03" db="EMBL/GenBank/DDBJ databases">
        <authorList>
            <person name="Julca I."/>
        </authorList>
    </citation>
    <scope>NUCLEOTIDE SEQUENCE</scope>
</reference>
<evidence type="ECO:0000256" key="8">
    <source>
        <dbReference type="ARBA" id="ARBA00023128"/>
    </source>
</evidence>
<dbReference type="SUPFAM" id="SSF52540">
    <property type="entry name" value="P-loop containing nucleoside triphosphate hydrolases"/>
    <property type="match status" value="1"/>
</dbReference>
<dbReference type="InterPro" id="IPR008921">
    <property type="entry name" value="DNA_pol3_clamp-load_cplx_C"/>
</dbReference>
<dbReference type="InterPro" id="IPR013748">
    <property type="entry name" value="Rep_factorC_C"/>
</dbReference>
<dbReference type="GO" id="GO:0005739">
    <property type="term" value="C:mitochondrion"/>
    <property type="evidence" value="ECO:0007669"/>
    <property type="project" value="UniProtKB-SubCell"/>
</dbReference>
<dbReference type="GO" id="GO:0016491">
    <property type="term" value="F:oxidoreductase activity"/>
    <property type="evidence" value="ECO:0007669"/>
    <property type="project" value="UniProtKB-KW"/>
</dbReference>